<comment type="caution">
    <text evidence="2">The sequence shown here is derived from an EMBL/GenBank/DDBJ whole genome shotgun (WGS) entry which is preliminary data.</text>
</comment>
<feature type="region of interest" description="Disordered" evidence="1">
    <location>
        <begin position="1"/>
        <end position="28"/>
    </location>
</feature>
<keyword evidence="3" id="KW-1185">Reference proteome</keyword>
<protein>
    <submittedName>
        <fullName evidence="2">Uncharacterized protein</fullName>
    </submittedName>
</protein>
<evidence type="ECO:0000313" key="3">
    <source>
        <dbReference type="Proteomes" id="UP000603904"/>
    </source>
</evidence>
<gene>
    <name evidence="2" type="ORF">Mco01_52560</name>
</gene>
<accession>A0ABQ4G596</accession>
<proteinExistence type="predicted"/>
<dbReference type="Proteomes" id="UP000603904">
    <property type="component" value="Unassembled WGS sequence"/>
</dbReference>
<sequence>MTDSGIEAAEEREPGPGSAAGGVPGPVSVQAALEPLGRLGRTPVSGHVAVFEEVLTGLEAVLASVDEPAEPAEPAEFAKPVAEGRAASGVEVVR</sequence>
<dbReference type="RefSeq" id="WP_204059486.1">
    <property type="nucleotide sequence ID" value="NZ_BAAAGP010000034.1"/>
</dbReference>
<name>A0ABQ4G596_9ACTN</name>
<evidence type="ECO:0000313" key="2">
    <source>
        <dbReference type="EMBL" id="GIH42256.1"/>
    </source>
</evidence>
<organism evidence="2 3">
    <name type="scientific">Microbispora corallina</name>
    <dbReference type="NCBI Taxonomy" id="83302"/>
    <lineage>
        <taxon>Bacteria</taxon>
        <taxon>Bacillati</taxon>
        <taxon>Actinomycetota</taxon>
        <taxon>Actinomycetes</taxon>
        <taxon>Streptosporangiales</taxon>
        <taxon>Streptosporangiaceae</taxon>
        <taxon>Microbispora</taxon>
    </lineage>
</organism>
<evidence type="ECO:0000256" key="1">
    <source>
        <dbReference type="SAM" id="MobiDB-lite"/>
    </source>
</evidence>
<dbReference type="EMBL" id="BOOC01000029">
    <property type="protein sequence ID" value="GIH42256.1"/>
    <property type="molecule type" value="Genomic_DNA"/>
</dbReference>
<feature type="region of interest" description="Disordered" evidence="1">
    <location>
        <begin position="71"/>
        <end position="94"/>
    </location>
</feature>
<feature type="compositionally biased region" description="Low complexity" evidence="1">
    <location>
        <begin position="72"/>
        <end position="83"/>
    </location>
</feature>
<reference evidence="2 3" key="1">
    <citation type="submission" date="2021-01" db="EMBL/GenBank/DDBJ databases">
        <title>Whole genome shotgun sequence of Microbispora corallina NBRC 16416.</title>
        <authorList>
            <person name="Komaki H."/>
            <person name="Tamura T."/>
        </authorList>
    </citation>
    <scope>NUCLEOTIDE SEQUENCE [LARGE SCALE GENOMIC DNA]</scope>
    <source>
        <strain evidence="2 3">NBRC 16416</strain>
    </source>
</reference>